<gene>
    <name evidence="2" type="ordered locus">Sthe_2644</name>
</gene>
<dbReference type="OrthoDB" id="3854040at2"/>
<evidence type="ECO:0000313" key="3">
    <source>
        <dbReference type="Proteomes" id="UP000002027"/>
    </source>
</evidence>
<protein>
    <recommendedName>
        <fullName evidence="1">SnoaL-like domain-containing protein</fullName>
    </recommendedName>
</protein>
<dbReference type="HOGENOM" id="CLU_1905433_0_0_0"/>
<reference evidence="2 3" key="2">
    <citation type="journal article" date="2010" name="Stand. Genomic Sci.">
        <title>Complete genome sequence of Desulfohalobium retbaense type strain (HR(100)).</title>
        <authorList>
            <person name="Spring S."/>
            <person name="Nolan M."/>
            <person name="Lapidus A."/>
            <person name="Glavina Del Rio T."/>
            <person name="Copeland A."/>
            <person name="Tice H."/>
            <person name="Cheng J.F."/>
            <person name="Lucas S."/>
            <person name="Land M."/>
            <person name="Chen F."/>
            <person name="Bruce D."/>
            <person name="Goodwin L."/>
            <person name="Pitluck S."/>
            <person name="Ivanova N."/>
            <person name="Mavromatis K."/>
            <person name="Mikhailova N."/>
            <person name="Pati A."/>
            <person name="Chen A."/>
            <person name="Palaniappan K."/>
            <person name="Hauser L."/>
            <person name="Chang Y.J."/>
            <person name="Jeffries C.D."/>
            <person name="Munk C."/>
            <person name="Kiss H."/>
            <person name="Chain P."/>
            <person name="Han C."/>
            <person name="Brettin T."/>
            <person name="Detter J.C."/>
            <person name="Schuler E."/>
            <person name="Goker M."/>
            <person name="Rohde M."/>
            <person name="Bristow J."/>
            <person name="Eisen J.A."/>
            <person name="Markowitz V."/>
            <person name="Hugenholtz P."/>
            <person name="Kyrpides N.C."/>
            <person name="Klenk H.P."/>
        </authorList>
    </citation>
    <scope>NUCLEOTIDE SEQUENCE [LARGE SCALE GENOMIC DNA]</scope>
    <source>
        <strain evidence="3">ATCC 49802 / DSM 20745 / S 6022</strain>
    </source>
</reference>
<dbReference type="Proteomes" id="UP000002027">
    <property type="component" value="Chromosome 2"/>
</dbReference>
<dbReference type="Pfam" id="PF12680">
    <property type="entry name" value="SnoaL_2"/>
    <property type="match status" value="1"/>
</dbReference>
<dbReference type="Gene3D" id="3.10.450.50">
    <property type="match status" value="1"/>
</dbReference>
<dbReference type="InterPro" id="IPR037401">
    <property type="entry name" value="SnoaL-like"/>
</dbReference>
<dbReference type="EMBL" id="CP001824">
    <property type="protein sequence ID" value="ACZ40058.1"/>
    <property type="molecule type" value="Genomic_DNA"/>
</dbReference>
<accession>D1C8B5</accession>
<reference evidence="3" key="1">
    <citation type="submission" date="2009-11" db="EMBL/GenBank/DDBJ databases">
        <title>The complete chromosome 2 of Sphaerobacter thermophilus DSM 20745.</title>
        <authorList>
            <person name="Lucas S."/>
            <person name="Copeland A."/>
            <person name="Lapidus A."/>
            <person name="Glavina del Rio T."/>
            <person name="Dalin E."/>
            <person name="Tice H."/>
            <person name="Bruce D."/>
            <person name="Goodwin L."/>
            <person name="Pitluck S."/>
            <person name="Kyrpides N."/>
            <person name="Mavromatis K."/>
            <person name="Ivanova N."/>
            <person name="Mikhailova N."/>
            <person name="LaButti K.M."/>
            <person name="Clum A."/>
            <person name="Sun H.I."/>
            <person name="Brettin T."/>
            <person name="Detter J.C."/>
            <person name="Han C."/>
            <person name="Larimer F."/>
            <person name="Land M."/>
            <person name="Hauser L."/>
            <person name="Markowitz V."/>
            <person name="Cheng J.F."/>
            <person name="Hugenholtz P."/>
            <person name="Woyke T."/>
            <person name="Wu D."/>
            <person name="Steenblock K."/>
            <person name="Schneider S."/>
            <person name="Pukall R."/>
            <person name="Goeker M."/>
            <person name="Klenk H.P."/>
            <person name="Eisen J.A."/>
        </authorList>
    </citation>
    <scope>NUCLEOTIDE SEQUENCE [LARGE SCALE GENOMIC DNA]</scope>
    <source>
        <strain evidence="3">ATCC 49802 / DSM 20745 / S 6022</strain>
    </source>
</reference>
<feature type="domain" description="SnoaL-like" evidence="1">
    <location>
        <begin position="12"/>
        <end position="115"/>
    </location>
</feature>
<dbReference type="RefSeq" id="WP_012873096.1">
    <property type="nucleotide sequence ID" value="NC_013524.1"/>
</dbReference>
<evidence type="ECO:0000313" key="2">
    <source>
        <dbReference type="EMBL" id="ACZ40058.1"/>
    </source>
</evidence>
<dbReference type="STRING" id="479434.Sthe_2644"/>
<dbReference type="InterPro" id="IPR032710">
    <property type="entry name" value="NTF2-like_dom_sf"/>
</dbReference>
<dbReference type="eggNOG" id="COG3631">
    <property type="taxonomic scope" value="Bacteria"/>
</dbReference>
<proteinExistence type="predicted"/>
<sequence>MDERATSPVDVVRASIAALNRGDIDEALEYCADDIVVWAPGRELDGQEVRGKEQLRLVLEYSEARWPDMWTAVRSIVADGERVAVEMTTVATEQGRRITQPMAAFYRVRDGLIVEQSSYYDLGALTRALGEEG</sequence>
<keyword evidence="3" id="KW-1185">Reference proteome</keyword>
<name>D1C8B5_SPHTD</name>
<dbReference type="AlphaFoldDB" id="D1C8B5"/>
<dbReference type="KEGG" id="sti:Sthe_2644"/>
<evidence type="ECO:0000259" key="1">
    <source>
        <dbReference type="Pfam" id="PF12680"/>
    </source>
</evidence>
<dbReference type="InParanoid" id="D1C8B5"/>
<dbReference type="SUPFAM" id="SSF54427">
    <property type="entry name" value="NTF2-like"/>
    <property type="match status" value="1"/>
</dbReference>
<organism evidence="2 3">
    <name type="scientific">Sphaerobacter thermophilus (strain ATCC 49802 / DSM 20745 / KCCM 41009 / NCIMB 13125 / S 6022)</name>
    <dbReference type="NCBI Taxonomy" id="479434"/>
    <lineage>
        <taxon>Bacteria</taxon>
        <taxon>Pseudomonadati</taxon>
        <taxon>Thermomicrobiota</taxon>
        <taxon>Thermomicrobia</taxon>
        <taxon>Sphaerobacterales</taxon>
        <taxon>Sphaerobacterineae</taxon>
        <taxon>Sphaerobacteraceae</taxon>
        <taxon>Sphaerobacter</taxon>
    </lineage>
</organism>